<dbReference type="Gene3D" id="3.90.80.10">
    <property type="entry name" value="Inorganic pyrophosphatase"/>
    <property type="match status" value="1"/>
</dbReference>
<gene>
    <name evidence="5" type="primary">ppa</name>
    <name evidence="6" type="ORF">OO017_18425</name>
</gene>
<protein>
    <recommendedName>
        <fullName evidence="5">Inorganic pyrophosphatase</fullName>
        <ecNumber evidence="5">3.6.1.1</ecNumber>
    </recommendedName>
    <alternativeName>
        <fullName evidence="5">Pyrophosphate phospho-hydrolase</fullName>
        <shortName evidence="5">PPase</shortName>
    </alternativeName>
</protein>
<evidence type="ECO:0000256" key="4">
    <source>
        <dbReference type="ARBA" id="ARBA00022842"/>
    </source>
</evidence>
<comment type="cofactor">
    <cofactor evidence="1 5">
        <name>Mg(2+)</name>
        <dbReference type="ChEBI" id="CHEBI:18420"/>
    </cofactor>
</comment>
<dbReference type="InterPro" id="IPR036649">
    <property type="entry name" value="Pyrophosphatase_sf"/>
</dbReference>
<reference evidence="6 7" key="1">
    <citation type="submission" date="2022-11" db="EMBL/GenBank/DDBJ databases">
        <title>The characterization of three novel Bacteroidetes species and genomic analysis of their roles in tidal elemental geochemical cycles.</title>
        <authorList>
            <person name="Ma K.-J."/>
        </authorList>
    </citation>
    <scope>NUCLEOTIDE SEQUENCE [LARGE SCALE GENOMIC DNA]</scope>
    <source>
        <strain evidence="6 7">M82</strain>
    </source>
</reference>
<feature type="binding site" evidence="5">
    <location>
        <position position="112"/>
    </location>
    <ligand>
        <name>Mg(2+)</name>
        <dbReference type="ChEBI" id="CHEBI:18420"/>
        <label>1</label>
    </ligand>
</feature>
<comment type="function">
    <text evidence="5">Catalyzes the hydrolysis of inorganic pyrophosphate (PPi) forming two phosphate ions.</text>
</comment>
<evidence type="ECO:0000313" key="7">
    <source>
        <dbReference type="Proteomes" id="UP001207228"/>
    </source>
</evidence>
<keyword evidence="4 5" id="KW-0460">Magnesium</keyword>
<dbReference type="SUPFAM" id="SSF50324">
    <property type="entry name" value="Inorganic pyrophosphatase"/>
    <property type="match status" value="1"/>
</dbReference>
<dbReference type="PANTHER" id="PTHR10286">
    <property type="entry name" value="INORGANIC PYROPHOSPHATASE"/>
    <property type="match status" value="1"/>
</dbReference>
<evidence type="ECO:0000313" key="6">
    <source>
        <dbReference type="EMBL" id="MCX2741940.1"/>
    </source>
</evidence>
<feature type="binding site" evidence="5">
    <location>
        <position position="80"/>
    </location>
    <ligand>
        <name>Mg(2+)</name>
        <dbReference type="ChEBI" id="CHEBI:18420"/>
        <label>2</label>
    </ligand>
</feature>
<sequence length="193" mass="22303">MNMENTEDKNNPWHSVSYGDMSPEVVTAIIEIPKGSKAKYELDKDSGMLKLDRVLFSSVNYPANYGFIPQTYCDDKDPLDILVICSIDVQPMCLIDAKVIGVMQMIDNNEEDDKIIAVAYNDMSVRHINDISELPPHTLLEMRRFFEDYKKLENKEVIVEQFLGREHAYKIIQDSIELYNTTFGEPTRREQTL</sequence>
<comment type="similarity">
    <text evidence="5">Belongs to the PPase family.</text>
</comment>
<dbReference type="CDD" id="cd00412">
    <property type="entry name" value="pyrophosphatase"/>
    <property type="match status" value="1"/>
</dbReference>
<dbReference type="EC" id="3.6.1.1" evidence="5"/>
<proteinExistence type="inferred from homology"/>
<dbReference type="RefSeq" id="WP_266054176.1">
    <property type="nucleotide sequence ID" value="NZ_JAPFQO010000014.1"/>
</dbReference>
<evidence type="ECO:0000256" key="1">
    <source>
        <dbReference type="ARBA" id="ARBA00001946"/>
    </source>
</evidence>
<keyword evidence="5" id="KW-0963">Cytoplasm</keyword>
<comment type="subcellular location">
    <subcellularLocation>
        <location evidence="5">Cytoplasm</location>
    </subcellularLocation>
</comment>
<comment type="caution">
    <text evidence="6">The sequence shown here is derived from an EMBL/GenBank/DDBJ whole genome shotgun (WGS) entry which is preliminary data.</text>
</comment>
<feature type="binding site" evidence="5">
    <location>
        <position position="65"/>
    </location>
    <ligand>
        <name>substrate</name>
    </ligand>
</feature>
<keyword evidence="2 5" id="KW-0479">Metal-binding</keyword>
<accession>A0ABT3RL72</accession>
<evidence type="ECO:0000256" key="3">
    <source>
        <dbReference type="ARBA" id="ARBA00022801"/>
    </source>
</evidence>
<comment type="subunit">
    <text evidence="5">Homohexamer.</text>
</comment>
<evidence type="ECO:0000256" key="2">
    <source>
        <dbReference type="ARBA" id="ARBA00022723"/>
    </source>
</evidence>
<dbReference type="Proteomes" id="UP001207228">
    <property type="component" value="Unassembled WGS sequence"/>
</dbReference>
<keyword evidence="3 5" id="KW-0378">Hydrolase</keyword>
<dbReference type="EMBL" id="JAPFQO010000014">
    <property type="protein sequence ID" value="MCX2741940.1"/>
    <property type="molecule type" value="Genomic_DNA"/>
</dbReference>
<comment type="catalytic activity">
    <reaction evidence="5">
        <text>diphosphate + H2O = 2 phosphate + H(+)</text>
        <dbReference type="Rhea" id="RHEA:24576"/>
        <dbReference type="ChEBI" id="CHEBI:15377"/>
        <dbReference type="ChEBI" id="CHEBI:15378"/>
        <dbReference type="ChEBI" id="CHEBI:33019"/>
        <dbReference type="ChEBI" id="CHEBI:43474"/>
        <dbReference type="EC" id="3.6.1.1"/>
    </reaction>
</comment>
<feature type="binding site" evidence="5">
    <location>
        <position position="75"/>
    </location>
    <ligand>
        <name>Mg(2+)</name>
        <dbReference type="ChEBI" id="CHEBI:18420"/>
        <label>1</label>
    </ligand>
</feature>
<dbReference type="HAMAP" id="MF_00209">
    <property type="entry name" value="Inorganic_PPase"/>
    <property type="match status" value="1"/>
</dbReference>
<organism evidence="6 7">
    <name type="scientific">Pontibacter anaerobius</name>
    <dbReference type="NCBI Taxonomy" id="2993940"/>
    <lineage>
        <taxon>Bacteria</taxon>
        <taxon>Pseudomonadati</taxon>
        <taxon>Bacteroidota</taxon>
        <taxon>Cytophagia</taxon>
        <taxon>Cytophagales</taxon>
        <taxon>Hymenobacteraceae</taxon>
        <taxon>Pontibacter</taxon>
    </lineage>
</organism>
<keyword evidence="7" id="KW-1185">Reference proteome</keyword>
<dbReference type="Pfam" id="PF00719">
    <property type="entry name" value="Pyrophosphatase"/>
    <property type="match status" value="1"/>
</dbReference>
<evidence type="ECO:0000256" key="5">
    <source>
        <dbReference type="HAMAP-Rule" id="MF_00209"/>
    </source>
</evidence>
<feature type="binding site" evidence="5">
    <location>
        <position position="39"/>
    </location>
    <ligand>
        <name>substrate</name>
    </ligand>
</feature>
<feature type="binding site" evidence="5">
    <location>
        <position position="149"/>
    </location>
    <ligand>
        <name>substrate</name>
    </ligand>
</feature>
<feature type="binding site" evidence="5">
    <location>
        <position position="80"/>
    </location>
    <ligand>
        <name>Mg(2+)</name>
        <dbReference type="ChEBI" id="CHEBI:18420"/>
        <label>1</label>
    </ligand>
</feature>
<feature type="binding site" evidence="5">
    <location>
        <position position="53"/>
    </location>
    <ligand>
        <name>substrate</name>
    </ligand>
</feature>
<dbReference type="InterPro" id="IPR008162">
    <property type="entry name" value="Pyrophosphatase"/>
</dbReference>
<name>A0ABT3RL72_9BACT</name>